<sequence length="85" mass="9968">MDQNLKHRRSSGKSRVLNRSISTSSITNFSFRIINYRLKQICGAYPVKHIIDHLSPDQTLPVSWMELLSRPSTNPRQLMIHIHLW</sequence>
<keyword evidence="2" id="KW-1185">Reference proteome</keyword>
<organism evidence="1 2">
    <name type="scientific">Populus alba x Populus x berolinensis</name>
    <dbReference type="NCBI Taxonomy" id="444605"/>
    <lineage>
        <taxon>Eukaryota</taxon>
        <taxon>Viridiplantae</taxon>
        <taxon>Streptophyta</taxon>
        <taxon>Embryophyta</taxon>
        <taxon>Tracheophyta</taxon>
        <taxon>Spermatophyta</taxon>
        <taxon>Magnoliopsida</taxon>
        <taxon>eudicotyledons</taxon>
        <taxon>Gunneridae</taxon>
        <taxon>Pentapetalae</taxon>
        <taxon>rosids</taxon>
        <taxon>fabids</taxon>
        <taxon>Malpighiales</taxon>
        <taxon>Salicaceae</taxon>
        <taxon>Saliceae</taxon>
        <taxon>Populus</taxon>
    </lineage>
</organism>
<proteinExistence type="predicted"/>
<evidence type="ECO:0000313" key="1">
    <source>
        <dbReference type="EMBL" id="KAJ6991093.1"/>
    </source>
</evidence>
<protein>
    <submittedName>
        <fullName evidence="1">Uncharacterized protein</fullName>
    </submittedName>
</protein>
<gene>
    <name evidence="1" type="ORF">NC653_019339</name>
</gene>
<dbReference type="Proteomes" id="UP001164929">
    <property type="component" value="Chromosome 7"/>
</dbReference>
<comment type="caution">
    <text evidence="1">The sequence shown here is derived from an EMBL/GenBank/DDBJ whole genome shotgun (WGS) entry which is preliminary data.</text>
</comment>
<reference evidence="1" key="1">
    <citation type="journal article" date="2023" name="Mol. Ecol. Resour.">
        <title>Chromosome-level genome assembly of a triploid poplar Populus alba 'Berolinensis'.</title>
        <authorList>
            <person name="Chen S."/>
            <person name="Yu Y."/>
            <person name="Wang X."/>
            <person name="Wang S."/>
            <person name="Zhang T."/>
            <person name="Zhou Y."/>
            <person name="He R."/>
            <person name="Meng N."/>
            <person name="Wang Y."/>
            <person name="Liu W."/>
            <person name="Liu Z."/>
            <person name="Liu J."/>
            <person name="Guo Q."/>
            <person name="Huang H."/>
            <person name="Sederoff R.R."/>
            <person name="Wang G."/>
            <person name="Qu G."/>
            <person name="Chen S."/>
        </authorList>
    </citation>
    <scope>NUCLEOTIDE SEQUENCE</scope>
    <source>
        <strain evidence="1">SC-2020</strain>
    </source>
</reference>
<accession>A0AAD6QIN9</accession>
<dbReference type="EMBL" id="JAQIZT010000007">
    <property type="protein sequence ID" value="KAJ6991093.1"/>
    <property type="molecule type" value="Genomic_DNA"/>
</dbReference>
<name>A0AAD6QIN9_9ROSI</name>
<evidence type="ECO:0000313" key="2">
    <source>
        <dbReference type="Proteomes" id="UP001164929"/>
    </source>
</evidence>
<dbReference type="AlphaFoldDB" id="A0AAD6QIN9"/>